<reference evidence="1" key="1">
    <citation type="submission" date="2019-08" db="EMBL/GenBank/DDBJ databases">
        <authorList>
            <person name="Kucharzyk K."/>
            <person name="Murdoch R.W."/>
            <person name="Higgins S."/>
            <person name="Loffler F."/>
        </authorList>
    </citation>
    <scope>NUCLEOTIDE SEQUENCE</scope>
</reference>
<evidence type="ECO:0000313" key="1">
    <source>
        <dbReference type="EMBL" id="MPN43459.1"/>
    </source>
</evidence>
<proteinExistence type="predicted"/>
<comment type="caution">
    <text evidence="1">The sequence shown here is derived from an EMBL/GenBank/DDBJ whole genome shotgun (WGS) entry which is preliminary data.</text>
</comment>
<organism evidence="1">
    <name type="scientific">bioreactor metagenome</name>
    <dbReference type="NCBI Taxonomy" id="1076179"/>
    <lineage>
        <taxon>unclassified sequences</taxon>
        <taxon>metagenomes</taxon>
        <taxon>ecological metagenomes</taxon>
    </lineage>
</organism>
<name>A0A645HZ43_9ZZZZ</name>
<accession>A0A645HZ43</accession>
<gene>
    <name evidence="1" type="ORF">SDC9_191019</name>
</gene>
<sequence>MSQFQVLVTFLTFRWNAKLLTGSGNGIAPKPNLIGFAVGVSINSVLVTISLDDNVGNGNLINAFLV</sequence>
<dbReference type="EMBL" id="VSSQ01101873">
    <property type="protein sequence ID" value="MPN43459.1"/>
    <property type="molecule type" value="Genomic_DNA"/>
</dbReference>
<protein>
    <submittedName>
        <fullName evidence="1">Uncharacterized protein</fullName>
    </submittedName>
</protein>
<dbReference type="AlphaFoldDB" id="A0A645HZ43"/>